<evidence type="ECO:0000313" key="3">
    <source>
        <dbReference type="Proteomes" id="UP000017861"/>
    </source>
</evidence>
<evidence type="ECO:0000256" key="1">
    <source>
        <dbReference type="SAM" id="MobiDB-lite"/>
    </source>
</evidence>
<dbReference type="AlphaFoldDB" id="V5CUJ6"/>
<feature type="region of interest" description="Disordered" evidence="1">
    <location>
        <begin position="213"/>
        <end position="309"/>
    </location>
</feature>
<gene>
    <name evidence="2" type="ORF">TCDM_12322</name>
</gene>
<accession>V5CUJ6</accession>
<organism evidence="2 3">
    <name type="scientific">Trypanosoma cruzi Dm28c</name>
    <dbReference type="NCBI Taxonomy" id="1416333"/>
    <lineage>
        <taxon>Eukaryota</taxon>
        <taxon>Discoba</taxon>
        <taxon>Euglenozoa</taxon>
        <taxon>Kinetoplastea</taxon>
        <taxon>Metakinetoplastina</taxon>
        <taxon>Trypanosomatida</taxon>
        <taxon>Trypanosomatidae</taxon>
        <taxon>Trypanosoma</taxon>
        <taxon>Schizotrypanum</taxon>
    </lineage>
</organism>
<dbReference type="EMBL" id="AYLP01000541">
    <property type="protein sequence ID" value="ESS58976.1"/>
    <property type="molecule type" value="Genomic_DNA"/>
</dbReference>
<evidence type="ECO:0000313" key="2">
    <source>
        <dbReference type="EMBL" id="ESS58976.1"/>
    </source>
</evidence>
<dbReference type="Proteomes" id="UP000017861">
    <property type="component" value="Unassembled WGS sequence"/>
</dbReference>
<reference evidence="2 3" key="1">
    <citation type="journal article" date="2014" name="Genome Announc.">
        <title>Trypanosoma cruzi Clone Dm28c Draft Genome Sequence.</title>
        <authorList>
            <person name="Grisard E.C."/>
            <person name="Teixeira S.M."/>
            <person name="de Almeida L.G."/>
            <person name="Stoco P.H."/>
            <person name="Gerber A.L."/>
            <person name="Talavera-Lopez C."/>
            <person name="Lima O.C."/>
            <person name="Andersson B."/>
            <person name="de Vasconcelos A.T."/>
        </authorList>
    </citation>
    <scope>NUCLEOTIDE SEQUENCE [LARGE SCALE GENOMIC DNA]</scope>
    <source>
        <strain evidence="2 3">Dm28c</strain>
    </source>
</reference>
<dbReference type="VEuPathDB" id="TriTrypDB:TCDM_12322"/>
<feature type="compositionally biased region" description="Basic residues" evidence="1">
    <location>
        <begin position="262"/>
        <end position="271"/>
    </location>
</feature>
<feature type="compositionally biased region" description="Basic residues" evidence="1">
    <location>
        <begin position="217"/>
        <end position="226"/>
    </location>
</feature>
<proteinExistence type="predicted"/>
<name>V5CUJ6_TRYCR</name>
<protein>
    <submittedName>
        <fullName evidence="2">Uncharacterized protein</fullName>
    </submittedName>
</protein>
<sequence length="309" mass="33460">MQNKLISDVEISIEPLLISRCFETIPAQLPAPSFSPHCPSATANKSSPTLTRPGTRSEVILLPSSNSFQLANDIGVVPLKKSTAALACSTAASPPVPQHIIIITTTRSSTVESNTRRDMLGLCGSLSPPSLLLPLDPVTPRRLCVRGAFTAAATRESIQICVGGRCVCCCSFSAFESHSSVSRLFAFLPSVCLCSTCGKRKKWQYIRHVRGEQSRAPMRRAGHKRIQKEQRGAPPPTPALTHKHTHTNRSAARPRVGGFGPPHKKRAHRPHSPTMDEEKRHTATASSSISWPTGYGHGPAANTQRSRCQ</sequence>
<comment type="caution">
    <text evidence="2">The sequence shown here is derived from an EMBL/GenBank/DDBJ whole genome shotgun (WGS) entry which is preliminary data.</text>
</comment>